<evidence type="ECO:0000256" key="14">
    <source>
        <dbReference type="SAM" id="MobiDB-lite"/>
    </source>
</evidence>
<evidence type="ECO:0000256" key="10">
    <source>
        <dbReference type="ARBA" id="ARBA00023004"/>
    </source>
</evidence>
<name>A0AA35XAX1_GEOBA</name>
<keyword evidence="13" id="KW-0100">Branched-chain amino acid biosynthesis</keyword>
<dbReference type="GO" id="GO:0003861">
    <property type="term" value="F:3-isopropylmalate dehydratase activity"/>
    <property type="evidence" value="ECO:0007669"/>
    <property type="project" value="UniProtKB-EC"/>
</dbReference>
<dbReference type="PANTHER" id="PTHR43822">
    <property type="entry name" value="HOMOACONITASE, MITOCHONDRIAL-RELATED"/>
    <property type="match status" value="1"/>
</dbReference>
<keyword evidence="7" id="KW-0004">4Fe-4S</keyword>
<evidence type="ECO:0000259" key="15">
    <source>
        <dbReference type="Pfam" id="PF00330"/>
    </source>
</evidence>
<feature type="region of interest" description="Disordered" evidence="14">
    <location>
        <begin position="83"/>
        <end position="108"/>
    </location>
</feature>
<keyword evidence="17" id="KW-1185">Reference proteome</keyword>
<reference evidence="16" key="1">
    <citation type="submission" date="2023-03" db="EMBL/GenBank/DDBJ databases">
        <authorList>
            <person name="Steffen K."/>
            <person name="Cardenas P."/>
        </authorList>
    </citation>
    <scope>NUCLEOTIDE SEQUENCE</scope>
</reference>
<feature type="compositionally biased region" description="Basic and acidic residues" evidence="14">
    <location>
        <begin position="1"/>
        <end position="21"/>
    </location>
</feature>
<dbReference type="Gene3D" id="3.30.499.10">
    <property type="entry name" value="Aconitase, domain 3"/>
    <property type="match status" value="1"/>
</dbReference>
<comment type="function">
    <text evidence="3">Catalyzes the isomerization between 2-isopropylmalate and 3-isopropylmalate, via the formation of 2-isopropylmaleate.</text>
</comment>
<dbReference type="SUPFAM" id="SSF53732">
    <property type="entry name" value="Aconitase iron-sulfur domain"/>
    <property type="match status" value="1"/>
</dbReference>
<evidence type="ECO:0000256" key="6">
    <source>
        <dbReference type="ARBA" id="ARBA00022430"/>
    </source>
</evidence>
<sequence length="108" mass="11398">MENLPRPEELQDPKTRREGYEHMGWTPGAPILGTSIDVAFIGSCTNSRFSDLVAAARVAKVQVSAGVRALVVPGSVEVKKQAEAAGLDGSSPKRASNGERPAAPCVWP</sequence>
<feature type="domain" description="Aconitase/3-isopropylmalate dehydratase large subunit alpha/beta/alpha" evidence="15">
    <location>
        <begin position="13"/>
        <end position="88"/>
    </location>
</feature>
<dbReference type="AlphaFoldDB" id="A0AA35XAX1"/>
<dbReference type="InterPro" id="IPR015931">
    <property type="entry name" value="Acnase/IPM_dHydase_lsu_aba_1/3"/>
</dbReference>
<feature type="region of interest" description="Disordered" evidence="14">
    <location>
        <begin position="1"/>
        <end position="22"/>
    </location>
</feature>
<dbReference type="GO" id="GO:0009098">
    <property type="term" value="P:L-leucine biosynthetic process"/>
    <property type="evidence" value="ECO:0007669"/>
    <property type="project" value="UniProtKB-KW"/>
</dbReference>
<evidence type="ECO:0000256" key="5">
    <source>
        <dbReference type="ARBA" id="ARBA00011998"/>
    </source>
</evidence>
<comment type="pathway">
    <text evidence="4">Amino-acid biosynthesis; L-leucine biosynthesis; L-leucine from 3-methyl-2-oxobutanoate: step 2/4.</text>
</comment>
<gene>
    <name evidence="16" type="ORF">GBAR_LOCUS24491</name>
</gene>
<dbReference type="PANTHER" id="PTHR43822:SF9">
    <property type="entry name" value="3-ISOPROPYLMALATE DEHYDRATASE"/>
    <property type="match status" value="1"/>
</dbReference>
<comment type="cofactor">
    <cofactor evidence="2">
        <name>[4Fe-4S] cluster</name>
        <dbReference type="ChEBI" id="CHEBI:49883"/>
    </cofactor>
</comment>
<dbReference type="InterPro" id="IPR036008">
    <property type="entry name" value="Aconitase_4Fe-4S_dom"/>
</dbReference>
<keyword evidence="10" id="KW-0408">Iron</keyword>
<evidence type="ECO:0000256" key="13">
    <source>
        <dbReference type="ARBA" id="ARBA00023304"/>
    </source>
</evidence>
<dbReference type="Proteomes" id="UP001174909">
    <property type="component" value="Unassembled WGS sequence"/>
</dbReference>
<dbReference type="InterPro" id="IPR018136">
    <property type="entry name" value="Aconitase_4Fe-4S_BS"/>
</dbReference>
<proteinExistence type="predicted"/>
<evidence type="ECO:0000256" key="11">
    <source>
        <dbReference type="ARBA" id="ARBA00023014"/>
    </source>
</evidence>
<protein>
    <recommendedName>
        <fullName evidence="5">3-isopropylmalate dehydratase</fullName>
        <ecNumber evidence="5">4.2.1.33</ecNumber>
    </recommendedName>
</protein>
<dbReference type="InterPro" id="IPR050067">
    <property type="entry name" value="IPM_dehydratase_rel_enz"/>
</dbReference>
<accession>A0AA35XAX1</accession>
<evidence type="ECO:0000256" key="4">
    <source>
        <dbReference type="ARBA" id="ARBA00004729"/>
    </source>
</evidence>
<dbReference type="EC" id="4.2.1.33" evidence="5"/>
<dbReference type="PROSITE" id="PS00450">
    <property type="entry name" value="ACONITASE_1"/>
    <property type="match status" value="1"/>
</dbReference>
<keyword evidence="11" id="KW-0411">Iron-sulfur</keyword>
<evidence type="ECO:0000256" key="12">
    <source>
        <dbReference type="ARBA" id="ARBA00023239"/>
    </source>
</evidence>
<organism evidence="16 17">
    <name type="scientific">Geodia barretti</name>
    <name type="common">Barrett's horny sponge</name>
    <dbReference type="NCBI Taxonomy" id="519541"/>
    <lineage>
        <taxon>Eukaryota</taxon>
        <taxon>Metazoa</taxon>
        <taxon>Porifera</taxon>
        <taxon>Demospongiae</taxon>
        <taxon>Heteroscleromorpha</taxon>
        <taxon>Tetractinellida</taxon>
        <taxon>Astrophorina</taxon>
        <taxon>Geodiidae</taxon>
        <taxon>Geodia</taxon>
    </lineage>
</organism>
<comment type="catalytic activity">
    <reaction evidence="1">
        <text>(2R,3S)-3-isopropylmalate = (2S)-2-isopropylmalate</text>
        <dbReference type="Rhea" id="RHEA:32287"/>
        <dbReference type="ChEBI" id="CHEBI:1178"/>
        <dbReference type="ChEBI" id="CHEBI:35121"/>
        <dbReference type="EC" id="4.2.1.33"/>
    </reaction>
</comment>
<evidence type="ECO:0000256" key="3">
    <source>
        <dbReference type="ARBA" id="ARBA00002695"/>
    </source>
</evidence>
<keyword evidence="6" id="KW-0432">Leucine biosynthesis</keyword>
<dbReference type="GO" id="GO:0051539">
    <property type="term" value="F:4 iron, 4 sulfur cluster binding"/>
    <property type="evidence" value="ECO:0007669"/>
    <property type="project" value="UniProtKB-KW"/>
</dbReference>
<dbReference type="InterPro" id="IPR001030">
    <property type="entry name" value="Acoase/IPM_deHydtase_lsu_aba"/>
</dbReference>
<keyword evidence="8" id="KW-0028">Amino-acid biosynthesis</keyword>
<evidence type="ECO:0000313" key="17">
    <source>
        <dbReference type="Proteomes" id="UP001174909"/>
    </source>
</evidence>
<evidence type="ECO:0000256" key="9">
    <source>
        <dbReference type="ARBA" id="ARBA00022723"/>
    </source>
</evidence>
<comment type="caution">
    <text evidence="16">The sequence shown here is derived from an EMBL/GenBank/DDBJ whole genome shotgun (WGS) entry which is preliminary data.</text>
</comment>
<evidence type="ECO:0000256" key="8">
    <source>
        <dbReference type="ARBA" id="ARBA00022605"/>
    </source>
</evidence>
<keyword evidence="12" id="KW-0456">Lyase</keyword>
<dbReference type="EMBL" id="CASHTH010003374">
    <property type="protein sequence ID" value="CAI8044112.1"/>
    <property type="molecule type" value="Genomic_DNA"/>
</dbReference>
<evidence type="ECO:0000256" key="1">
    <source>
        <dbReference type="ARBA" id="ARBA00000491"/>
    </source>
</evidence>
<keyword evidence="9" id="KW-0479">Metal-binding</keyword>
<evidence type="ECO:0000256" key="7">
    <source>
        <dbReference type="ARBA" id="ARBA00022485"/>
    </source>
</evidence>
<evidence type="ECO:0000256" key="2">
    <source>
        <dbReference type="ARBA" id="ARBA00001966"/>
    </source>
</evidence>
<dbReference type="GO" id="GO:0046872">
    <property type="term" value="F:metal ion binding"/>
    <property type="evidence" value="ECO:0007669"/>
    <property type="project" value="UniProtKB-KW"/>
</dbReference>
<evidence type="ECO:0000313" key="16">
    <source>
        <dbReference type="EMBL" id="CAI8044112.1"/>
    </source>
</evidence>
<dbReference type="Pfam" id="PF00330">
    <property type="entry name" value="Aconitase"/>
    <property type="match status" value="1"/>
</dbReference>